<dbReference type="InterPro" id="IPR019301">
    <property type="entry name" value="Flagellar_prot_FlgJ_N"/>
</dbReference>
<dbReference type="RefSeq" id="WP_158353491.1">
    <property type="nucleotide sequence ID" value="NZ_CP034852.1"/>
</dbReference>
<reference evidence="3 4" key="2">
    <citation type="submission" date="2019-05" db="EMBL/GenBank/DDBJ databases">
        <title>Genome evolution of the obligate endosymbiont Buchnera aphidicola.</title>
        <authorList>
            <person name="Moran N.A."/>
        </authorList>
    </citation>
    <scope>NUCLEOTIDE SEQUENCE [LARGE SCALE GENOMIC DNA]</scope>
    <source>
        <strain evidence="3 4">Tca</strain>
    </source>
</reference>
<organism evidence="3 4">
    <name type="scientific">Buchnera aphidicola</name>
    <name type="common">Thelaxes californica</name>
    <dbReference type="NCBI Taxonomy" id="1315998"/>
    <lineage>
        <taxon>Bacteria</taxon>
        <taxon>Pseudomonadati</taxon>
        <taxon>Pseudomonadota</taxon>
        <taxon>Gammaproteobacteria</taxon>
        <taxon>Enterobacterales</taxon>
        <taxon>Erwiniaceae</taxon>
        <taxon>Buchnera</taxon>
    </lineage>
</organism>
<accession>A0A4D6YLD0</accession>
<dbReference type="EMBL" id="CP034852">
    <property type="protein sequence ID" value="QCI26800.1"/>
    <property type="molecule type" value="Genomic_DNA"/>
</dbReference>
<name>A0A4D6YLD0_9GAMM</name>
<evidence type="ECO:0000313" key="3">
    <source>
        <dbReference type="EMBL" id="QCI26800.1"/>
    </source>
</evidence>
<dbReference type="Proteomes" id="UP000298782">
    <property type="component" value="Chromosome"/>
</dbReference>
<protein>
    <recommendedName>
        <fullName evidence="2">Flagellar protein FlgJ N-terminal domain-containing protein</fullName>
    </recommendedName>
</protein>
<evidence type="ECO:0000256" key="1">
    <source>
        <dbReference type="ARBA" id="ARBA00022795"/>
    </source>
</evidence>
<feature type="domain" description="Flagellar protein FlgJ N-terminal" evidence="2">
    <location>
        <begin position="54"/>
        <end position="99"/>
    </location>
</feature>
<proteinExistence type="predicted"/>
<keyword evidence="1" id="KW-1005">Bacterial flagellum biogenesis</keyword>
<evidence type="ECO:0000259" key="2">
    <source>
        <dbReference type="Pfam" id="PF10135"/>
    </source>
</evidence>
<gene>
    <name evidence="3" type="ORF">D9V80_01340</name>
</gene>
<evidence type="ECO:0000313" key="4">
    <source>
        <dbReference type="Proteomes" id="UP000298782"/>
    </source>
</evidence>
<reference evidence="3 4" key="1">
    <citation type="submission" date="2018-12" db="EMBL/GenBank/DDBJ databases">
        <authorList>
            <person name="Chong R.A."/>
        </authorList>
    </citation>
    <scope>NUCLEOTIDE SEQUENCE [LARGE SCALE GENOMIC DNA]</scope>
    <source>
        <strain evidence="3 4">Tca</strain>
    </source>
</reference>
<dbReference type="AlphaFoldDB" id="A0A4D6YLD0"/>
<dbReference type="GO" id="GO:0044781">
    <property type="term" value="P:bacterial-type flagellum organization"/>
    <property type="evidence" value="ECO:0007669"/>
    <property type="project" value="UniProtKB-KW"/>
</dbReference>
<dbReference type="OrthoDB" id="289937at2"/>
<dbReference type="Pfam" id="PF10135">
    <property type="entry name" value="Rod-binding"/>
    <property type="match status" value="1"/>
</dbReference>
<sequence length="104" mass="11915">MNNNNYFSLENDIINNRILNNINIENSMINNKNISSAQLSKNVESIFTKILIDSMQKTINKQQIFGNEQTELSTDLYDQCMCTLISIKGLGLSKIIEKQLKENI</sequence>
<keyword evidence="4" id="KW-1185">Reference proteome</keyword>